<evidence type="ECO:0000256" key="1">
    <source>
        <dbReference type="SAM" id="MobiDB-lite"/>
    </source>
</evidence>
<dbReference type="RefSeq" id="WP_344932585.1">
    <property type="nucleotide sequence ID" value="NZ_BAAAZR010000001.1"/>
</dbReference>
<feature type="compositionally biased region" description="Low complexity" evidence="1">
    <location>
        <begin position="36"/>
        <end position="48"/>
    </location>
</feature>
<protein>
    <submittedName>
        <fullName evidence="2">Uncharacterized protein</fullName>
    </submittedName>
</protein>
<reference evidence="3" key="1">
    <citation type="journal article" date="2019" name="Int. J. Syst. Evol. Microbiol.">
        <title>The Global Catalogue of Microorganisms (GCM) 10K type strain sequencing project: providing services to taxonomists for standard genome sequencing and annotation.</title>
        <authorList>
            <consortium name="The Broad Institute Genomics Platform"/>
            <consortium name="The Broad Institute Genome Sequencing Center for Infectious Disease"/>
            <person name="Wu L."/>
            <person name="Ma J."/>
        </authorList>
    </citation>
    <scope>NUCLEOTIDE SEQUENCE [LARGE SCALE GENOMIC DNA]</scope>
    <source>
        <strain evidence="3">JCM 16908</strain>
    </source>
</reference>
<name>A0ABP7H822_9ACTN</name>
<evidence type="ECO:0000313" key="3">
    <source>
        <dbReference type="Proteomes" id="UP001500888"/>
    </source>
</evidence>
<accession>A0ABP7H822</accession>
<evidence type="ECO:0000313" key="2">
    <source>
        <dbReference type="EMBL" id="GAA3785923.1"/>
    </source>
</evidence>
<sequence length="56" mass="5903">MLAEAGKASDALRNKLATMLDNQAKRFKEKGDKAMARAQAEAAKAAAPRADENVSA</sequence>
<gene>
    <name evidence="2" type="ORF">GCM10022226_00070</name>
</gene>
<dbReference type="EMBL" id="BAAAZR010000001">
    <property type="protein sequence ID" value="GAA3785923.1"/>
    <property type="molecule type" value="Genomic_DNA"/>
</dbReference>
<keyword evidence="3" id="KW-1185">Reference proteome</keyword>
<comment type="caution">
    <text evidence="2">The sequence shown here is derived from an EMBL/GenBank/DDBJ whole genome shotgun (WGS) entry which is preliminary data.</text>
</comment>
<feature type="region of interest" description="Disordered" evidence="1">
    <location>
        <begin position="29"/>
        <end position="56"/>
    </location>
</feature>
<dbReference type="Proteomes" id="UP001500888">
    <property type="component" value="Unassembled WGS sequence"/>
</dbReference>
<proteinExistence type="predicted"/>
<organism evidence="2 3">
    <name type="scientific">Sphaerisporangium flaviroseum</name>
    <dbReference type="NCBI Taxonomy" id="509199"/>
    <lineage>
        <taxon>Bacteria</taxon>
        <taxon>Bacillati</taxon>
        <taxon>Actinomycetota</taxon>
        <taxon>Actinomycetes</taxon>
        <taxon>Streptosporangiales</taxon>
        <taxon>Streptosporangiaceae</taxon>
        <taxon>Sphaerisporangium</taxon>
    </lineage>
</organism>